<dbReference type="EMBL" id="JBAHYK010003255">
    <property type="protein sequence ID" value="KAL0563717.1"/>
    <property type="molecule type" value="Genomic_DNA"/>
</dbReference>
<proteinExistence type="predicted"/>
<gene>
    <name evidence="2" type="ORF">V5O48_018346</name>
</gene>
<reference evidence="2 3" key="1">
    <citation type="submission" date="2024-02" db="EMBL/GenBank/DDBJ databases">
        <title>A draft genome for the cacao thread blight pathogen Marasmius crinis-equi.</title>
        <authorList>
            <person name="Cohen S.P."/>
            <person name="Baruah I.K."/>
            <person name="Amoako-Attah I."/>
            <person name="Bukari Y."/>
            <person name="Meinhardt L.W."/>
            <person name="Bailey B.A."/>
        </authorList>
    </citation>
    <scope>NUCLEOTIDE SEQUENCE [LARGE SCALE GENOMIC DNA]</scope>
    <source>
        <strain evidence="2 3">GH-76</strain>
    </source>
</reference>
<dbReference type="Gene3D" id="3.60.130.30">
    <property type="match status" value="1"/>
</dbReference>
<evidence type="ECO:0000256" key="1">
    <source>
        <dbReference type="SAM" id="MobiDB-lite"/>
    </source>
</evidence>
<protein>
    <submittedName>
        <fullName evidence="2">Uncharacterized protein</fullName>
    </submittedName>
</protein>
<dbReference type="Proteomes" id="UP001465976">
    <property type="component" value="Unassembled WGS sequence"/>
</dbReference>
<feature type="compositionally biased region" description="Basic and acidic residues" evidence="1">
    <location>
        <begin position="73"/>
        <end position="90"/>
    </location>
</feature>
<keyword evidence="3" id="KW-1185">Reference proteome</keyword>
<feature type="compositionally biased region" description="Basic residues" evidence="1">
    <location>
        <begin position="158"/>
        <end position="168"/>
    </location>
</feature>
<organism evidence="2 3">
    <name type="scientific">Marasmius crinis-equi</name>
    <dbReference type="NCBI Taxonomy" id="585013"/>
    <lineage>
        <taxon>Eukaryota</taxon>
        <taxon>Fungi</taxon>
        <taxon>Dikarya</taxon>
        <taxon>Basidiomycota</taxon>
        <taxon>Agaricomycotina</taxon>
        <taxon>Agaricomycetes</taxon>
        <taxon>Agaricomycetidae</taxon>
        <taxon>Agaricales</taxon>
        <taxon>Marasmiineae</taxon>
        <taxon>Marasmiaceae</taxon>
        <taxon>Marasmius</taxon>
    </lineage>
</organism>
<name>A0ABR3ELF4_9AGAR</name>
<feature type="compositionally biased region" description="Basic and acidic residues" evidence="1">
    <location>
        <begin position="128"/>
        <end position="152"/>
    </location>
</feature>
<evidence type="ECO:0000313" key="3">
    <source>
        <dbReference type="Proteomes" id="UP001465976"/>
    </source>
</evidence>
<accession>A0ABR3ELF4</accession>
<feature type="region of interest" description="Disordered" evidence="1">
    <location>
        <begin position="52"/>
        <end position="181"/>
    </location>
</feature>
<evidence type="ECO:0000313" key="2">
    <source>
        <dbReference type="EMBL" id="KAL0563717.1"/>
    </source>
</evidence>
<comment type="caution">
    <text evidence="2">The sequence shown here is derived from an EMBL/GenBank/DDBJ whole genome shotgun (WGS) entry which is preliminary data.</text>
</comment>
<feature type="compositionally biased region" description="Basic residues" evidence="1">
    <location>
        <begin position="118"/>
        <end position="127"/>
    </location>
</feature>
<sequence>MSRIGCERTTRSGRVWASYIVPPDEADVYPVQVSCSIDSGTLLKHAFEREDENLADTSSDTSSTLPHNTEPCNESREGDESTKRCRKAEGEEIEEEEGTRARQARQYDQTETIEGHERTKRRRKARQHDKTQTIDPCERRPLETGLPEESHPKQSSANRRRCVKRQRAKAAEGHPSGHGIAFNKTVLPSEPHATGFDSTQLPFAQGAWIGVAPRNIPDAKTAYDLEDLRQKKFGYIAWNGRTSIPILDEARRVLVTLHGRPSDPAYVEAVGRVTSKVLKKRAELHWTPEETSHERGEGFPNPGYGISFGQGQQQPTRMKSTRFKLMEEFISDVDVQRVASFQSAGYALWYPRNYNEFRRHQSELLDKLPHLKRNFENSVFSAITINFGPQTCTHIHLDSMNVPDGCCAVTAGGSYDPKQGGHLILWDLRLVIEFPPGSTILLPSALIRHSNIPVRGEETRISLTQYTAGGIHRWLEYGGRTEKEMKRVDRKEYDRQMGMRASRWEVALARFSTLEELKAGVVA</sequence>